<dbReference type="EMBL" id="NBSK02000007">
    <property type="protein sequence ID" value="KAJ0196806.1"/>
    <property type="molecule type" value="Genomic_DNA"/>
</dbReference>
<comment type="cofactor">
    <cofactor evidence="1">
        <name>Zn(2+)</name>
        <dbReference type="ChEBI" id="CHEBI:29105"/>
    </cofactor>
</comment>
<comment type="caution">
    <text evidence="9">The sequence shown here is derived from an EMBL/GenBank/DDBJ whole genome shotgun (WGS) entry which is preliminary data.</text>
</comment>
<feature type="compositionally biased region" description="Polar residues" evidence="8">
    <location>
        <begin position="8"/>
        <end position="19"/>
    </location>
</feature>
<dbReference type="GO" id="GO:0007155">
    <property type="term" value="P:cell adhesion"/>
    <property type="evidence" value="ECO:0007669"/>
    <property type="project" value="InterPro"/>
</dbReference>
<dbReference type="GO" id="GO:0004222">
    <property type="term" value="F:metalloendopeptidase activity"/>
    <property type="evidence" value="ECO:0007669"/>
    <property type="project" value="InterPro"/>
</dbReference>
<evidence type="ECO:0000256" key="6">
    <source>
        <dbReference type="ARBA" id="ARBA00022833"/>
    </source>
</evidence>
<evidence type="ECO:0000256" key="3">
    <source>
        <dbReference type="ARBA" id="ARBA00022670"/>
    </source>
</evidence>
<evidence type="ECO:0000256" key="1">
    <source>
        <dbReference type="ARBA" id="ARBA00001947"/>
    </source>
</evidence>
<feature type="region of interest" description="Disordered" evidence="8">
    <location>
        <begin position="1"/>
        <end position="20"/>
    </location>
</feature>
<keyword evidence="4" id="KW-0479">Metal-binding</keyword>
<keyword evidence="5" id="KW-0378">Hydrolase</keyword>
<keyword evidence="7" id="KW-0482">Metalloprotease</keyword>
<evidence type="ECO:0000256" key="7">
    <source>
        <dbReference type="ARBA" id="ARBA00023049"/>
    </source>
</evidence>
<sequence length="196" mass="22272">MNLGEPPITSNLGTPSCKPQNDPPFYGDYWYNYTLDDIVGEDKRHGLQRALGQTSDWFRRALDVDCVRGNLCLSGYSTCGEDGGVQLPHEYVEQDVDLMVEAVRLQDIKGIITTEEVCCYEILQMRMQYQTCPSFEFRAPKFSHRPFAAFMLSEWGYYVGKFRVCGGDLDTNLDRDITFRTDISTICLGCKKLSLG</sequence>
<evidence type="ECO:0000313" key="9">
    <source>
        <dbReference type="EMBL" id="KAJ0196806.1"/>
    </source>
</evidence>
<keyword evidence="10" id="KW-1185">Reference proteome</keyword>
<dbReference type="GO" id="GO:0046872">
    <property type="term" value="F:metal ion binding"/>
    <property type="evidence" value="ECO:0007669"/>
    <property type="project" value="UniProtKB-KW"/>
</dbReference>
<dbReference type="GO" id="GO:0006508">
    <property type="term" value="P:proteolysis"/>
    <property type="evidence" value="ECO:0007669"/>
    <property type="project" value="UniProtKB-KW"/>
</dbReference>
<evidence type="ECO:0000256" key="4">
    <source>
        <dbReference type="ARBA" id="ARBA00022723"/>
    </source>
</evidence>
<dbReference type="GO" id="GO:0016020">
    <property type="term" value="C:membrane"/>
    <property type="evidence" value="ECO:0007669"/>
    <property type="project" value="InterPro"/>
</dbReference>
<evidence type="ECO:0000256" key="5">
    <source>
        <dbReference type="ARBA" id="ARBA00022801"/>
    </source>
</evidence>
<keyword evidence="3" id="KW-0645">Protease</keyword>
<comment type="similarity">
    <text evidence="2">Belongs to the peptidase M8 family.</text>
</comment>
<dbReference type="AlphaFoldDB" id="A0A9R1X2J2"/>
<dbReference type="PANTHER" id="PTHR10942">
    <property type="entry name" value="LEISHMANOLYSIN-LIKE PEPTIDASE"/>
    <property type="match status" value="1"/>
</dbReference>
<reference evidence="9 10" key="1">
    <citation type="journal article" date="2017" name="Nat. Commun.">
        <title>Genome assembly with in vitro proximity ligation data and whole-genome triplication in lettuce.</title>
        <authorList>
            <person name="Reyes-Chin-Wo S."/>
            <person name="Wang Z."/>
            <person name="Yang X."/>
            <person name="Kozik A."/>
            <person name="Arikit S."/>
            <person name="Song C."/>
            <person name="Xia L."/>
            <person name="Froenicke L."/>
            <person name="Lavelle D.O."/>
            <person name="Truco M.J."/>
            <person name="Xia R."/>
            <person name="Zhu S."/>
            <person name="Xu C."/>
            <person name="Xu H."/>
            <person name="Xu X."/>
            <person name="Cox K."/>
            <person name="Korf I."/>
            <person name="Meyers B.C."/>
            <person name="Michelmore R.W."/>
        </authorList>
    </citation>
    <scope>NUCLEOTIDE SEQUENCE [LARGE SCALE GENOMIC DNA]</scope>
    <source>
        <strain evidence="10">cv. Salinas</strain>
        <tissue evidence="9">Seedlings</tissue>
    </source>
</reference>
<evidence type="ECO:0000256" key="8">
    <source>
        <dbReference type="SAM" id="MobiDB-lite"/>
    </source>
</evidence>
<dbReference type="Proteomes" id="UP000235145">
    <property type="component" value="Unassembled WGS sequence"/>
</dbReference>
<gene>
    <name evidence="9" type="ORF">LSAT_V11C700367830</name>
</gene>
<dbReference type="PANTHER" id="PTHR10942:SF0">
    <property type="entry name" value="LEISHMANOLYSIN-LIKE PEPTIDASE"/>
    <property type="match status" value="1"/>
</dbReference>
<protein>
    <submittedName>
        <fullName evidence="9">Uncharacterized protein</fullName>
    </submittedName>
</protein>
<keyword evidence="6" id="KW-0862">Zinc</keyword>
<evidence type="ECO:0000313" key="10">
    <source>
        <dbReference type="Proteomes" id="UP000235145"/>
    </source>
</evidence>
<dbReference type="InterPro" id="IPR001577">
    <property type="entry name" value="Peptidase_M8"/>
</dbReference>
<accession>A0A9R1X2J2</accession>
<name>A0A9R1X2J2_LACSA</name>
<organism evidence="9 10">
    <name type="scientific">Lactuca sativa</name>
    <name type="common">Garden lettuce</name>
    <dbReference type="NCBI Taxonomy" id="4236"/>
    <lineage>
        <taxon>Eukaryota</taxon>
        <taxon>Viridiplantae</taxon>
        <taxon>Streptophyta</taxon>
        <taxon>Embryophyta</taxon>
        <taxon>Tracheophyta</taxon>
        <taxon>Spermatophyta</taxon>
        <taxon>Magnoliopsida</taxon>
        <taxon>eudicotyledons</taxon>
        <taxon>Gunneridae</taxon>
        <taxon>Pentapetalae</taxon>
        <taxon>asterids</taxon>
        <taxon>campanulids</taxon>
        <taxon>Asterales</taxon>
        <taxon>Asteraceae</taxon>
        <taxon>Cichorioideae</taxon>
        <taxon>Cichorieae</taxon>
        <taxon>Lactucinae</taxon>
        <taxon>Lactuca</taxon>
    </lineage>
</organism>
<evidence type="ECO:0000256" key="2">
    <source>
        <dbReference type="ARBA" id="ARBA00005860"/>
    </source>
</evidence>
<proteinExistence type="inferred from homology"/>